<sequence>MNIGQAAKASGISAKMIRYYEGIGLIPLSQRTDAGYRIYAEQDIQTLKFIQHSRALGFSTEQMKELINLWKNKDRQSVEVKQLAQQHIDALNQKIADLQMMVHTLQQSVNGCAGNEEAECEILNQIESGASCCK</sequence>
<keyword evidence="3" id="KW-0805">Transcription regulation</keyword>
<gene>
    <name evidence="8" type="primary">cueR</name>
    <name evidence="8" type="ORF">D7V32_02470</name>
</gene>
<dbReference type="GO" id="GO:0005737">
    <property type="term" value="C:cytoplasm"/>
    <property type="evidence" value="ECO:0007669"/>
    <property type="project" value="UniProtKB-SubCell"/>
</dbReference>
<dbReference type="InterPro" id="IPR000551">
    <property type="entry name" value="MerR-type_HTH_dom"/>
</dbReference>
<evidence type="ECO:0000259" key="7">
    <source>
        <dbReference type="PROSITE" id="PS50937"/>
    </source>
</evidence>
<dbReference type="PANTHER" id="PTHR30204">
    <property type="entry name" value="REDOX-CYCLING DRUG-SENSING TRANSCRIPTIONAL ACTIVATOR SOXR"/>
    <property type="match status" value="1"/>
</dbReference>
<organism evidence="8 9">
    <name type="scientific">Acinetobacter tianfuensis</name>
    <dbReference type="NCBI Taxonomy" id="2419603"/>
    <lineage>
        <taxon>Bacteria</taxon>
        <taxon>Pseudomonadati</taxon>
        <taxon>Pseudomonadota</taxon>
        <taxon>Gammaproteobacteria</taxon>
        <taxon>Moraxellales</taxon>
        <taxon>Moraxellaceae</taxon>
        <taxon>Acinetobacter</taxon>
    </lineage>
</organism>
<evidence type="ECO:0000256" key="4">
    <source>
        <dbReference type="ARBA" id="ARBA00023125"/>
    </source>
</evidence>
<keyword evidence="9" id="KW-1185">Reference proteome</keyword>
<evidence type="ECO:0000313" key="8">
    <source>
        <dbReference type="EMBL" id="RKG33688.1"/>
    </source>
</evidence>
<dbReference type="GO" id="GO:0003700">
    <property type="term" value="F:DNA-binding transcription factor activity"/>
    <property type="evidence" value="ECO:0007669"/>
    <property type="project" value="InterPro"/>
</dbReference>
<dbReference type="CDD" id="cd01108">
    <property type="entry name" value="HTH_CueR"/>
    <property type="match status" value="1"/>
</dbReference>
<protein>
    <submittedName>
        <fullName evidence="8">Cu(I)-responsive transcriptional regulator</fullName>
    </submittedName>
</protein>
<dbReference type="PANTHER" id="PTHR30204:SF94">
    <property type="entry name" value="HEAVY METAL-DEPENDENT TRANSCRIPTIONAL REGULATOR HI_0293-RELATED"/>
    <property type="match status" value="1"/>
</dbReference>
<comment type="subcellular location">
    <subcellularLocation>
        <location evidence="1">Cytoplasm</location>
    </subcellularLocation>
</comment>
<evidence type="ECO:0000313" key="9">
    <source>
        <dbReference type="Proteomes" id="UP000282388"/>
    </source>
</evidence>
<dbReference type="InterPro" id="IPR011789">
    <property type="entry name" value="CueR"/>
</dbReference>
<evidence type="ECO:0000256" key="6">
    <source>
        <dbReference type="SAM" id="Coils"/>
    </source>
</evidence>
<dbReference type="GO" id="GO:0003677">
    <property type="term" value="F:DNA binding"/>
    <property type="evidence" value="ECO:0007669"/>
    <property type="project" value="UniProtKB-KW"/>
</dbReference>
<dbReference type="OrthoDB" id="9808480at2"/>
<comment type="caution">
    <text evidence="8">The sequence shown here is derived from an EMBL/GenBank/DDBJ whole genome shotgun (WGS) entry which is preliminary data.</text>
</comment>
<dbReference type="InterPro" id="IPR009061">
    <property type="entry name" value="DNA-bd_dom_put_sf"/>
</dbReference>
<evidence type="ECO:0000256" key="2">
    <source>
        <dbReference type="ARBA" id="ARBA00022490"/>
    </source>
</evidence>
<dbReference type="SUPFAM" id="SSF46955">
    <property type="entry name" value="Putative DNA-binding domain"/>
    <property type="match status" value="1"/>
</dbReference>
<evidence type="ECO:0000256" key="5">
    <source>
        <dbReference type="ARBA" id="ARBA00023163"/>
    </source>
</evidence>
<dbReference type="EMBL" id="RAXV01000003">
    <property type="protein sequence ID" value="RKG33688.1"/>
    <property type="molecule type" value="Genomic_DNA"/>
</dbReference>
<evidence type="ECO:0000256" key="3">
    <source>
        <dbReference type="ARBA" id="ARBA00023015"/>
    </source>
</evidence>
<dbReference type="PRINTS" id="PR00040">
    <property type="entry name" value="HTHMERR"/>
</dbReference>
<evidence type="ECO:0000256" key="1">
    <source>
        <dbReference type="ARBA" id="ARBA00004496"/>
    </source>
</evidence>
<dbReference type="InterPro" id="IPR047057">
    <property type="entry name" value="MerR_fam"/>
</dbReference>
<proteinExistence type="predicted"/>
<dbReference type="PROSITE" id="PS50937">
    <property type="entry name" value="HTH_MERR_2"/>
    <property type="match status" value="1"/>
</dbReference>
<reference evidence="8 9" key="1">
    <citation type="submission" date="2018-09" db="EMBL/GenBank/DDBJ databases">
        <title>The draft genome of Acinetobacter spp. strains.</title>
        <authorList>
            <person name="Qin J."/>
            <person name="Feng Y."/>
            <person name="Zong Z."/>
        </authorList>
    </citation>
    <scope>NUCLEOTIDE SEQUENCE [LARGE SCALE GENOMIC DNA]</scope>
    <source>
        <strain evidence="8 9">WCHAc060012</strain>
    </source>
</reference>
<dbReference type="Pfam" id="PF09278">
    <property type="entry name" value="MerR-DNA-bind"/>
    <property type="match status" value="1"/>
</dbReference>
<dbReference type="GO" id="GO:0045893">
    <property type="term" value="P:positive regulation of DNA-templated transcription"/>
    <property type="evidence" value="ECO:0007669"/>
    <property type="project" value="InterPro"/>
</dbReference>
<keyword evidence="2" id="KW-0963">Cytoplasm</keyword>
<name>A0A3A8EHU0_9GAMM</name>
<keyword evidence="4" id="KW-0238">DNA-binding</keyword>
<dbReference type="PROSITE" id="PS00552">
    <property type="entry name" value="HTH_MERR_1"/>
    <property type="match status" value="1"/>
</dbReference>
<dbReference type="GO" id="GO:0005507">
    <property type="term" value="F:copper ion binding"/>
    <property type="evidence" value="ECO:0007669"/>
    <property type="project" value="InterPro"/>
</dbReference>
<accession>A0A3A8EHU0</accession>
<dbReference type="InterPro" id="IPR015358">
    <property type="entry name" value="Tscrpt_reg_MerR_DNA-bd"/>
</dbReference>
<dbReference type="RefSeq" id="WP_120401346.1">
    <property type="nucleotide sequence ID" value="NZ_RAXV01000003.1"/>
</dbReference>
<feature type="domain" description="HTH merR-type" evidence="7">
    <location>
        <begin position="1"/>
        <end position="69"/>
    </location>
</feature>
<keyword evidence="5" id="KW-0804">Transcription</keyword>
<dbReference type="SMART" id="SM00422">
    <property type="entry name" value="HTH_MERR"/>
    <property type="match status" value="1"/>
</dbReference>
<dbReference type="Proteomes" id="UP000282388">
    <property type="component" value="Unassembled WGS sequence"/>
</dbReference>
<dbReference type="AlphaFoldDB" id="A0A3A8EHU0"/>
<dbReference type="Pfam" id="PF00376">
    <property type="entry name" value="MerR"/>
    <property type="match status" value="1"/>
</dbReference>
<feature type="coiled-coil region" evidence="6">
    <location>
        <begin position="81"/>
        <end position="108"/>
    </location>
</feature>
<dbReference type="Gene3D" id="1.10.1660.10">
    <property type="match status" value="1"/>
</dbReference>
<dbReference type="NCBIfam" id="TIGR02044">
    <property type="entry name" value="CueR"/>
    <property type="match status" value="1"/>
</dbReference>
<keyword evidence="6" id="KW-0175">Coiled coil</keyword>